<dbReference type="PIRSF" id="PIRSF001365">
    <property type="entry name" value="DHDPS"/>
    <property type="match status" value="1"/>
</dbReference>
<dbReference type="SUPFAM" id="SSF51569">
    <property type="entry name" value="Aldolase"/>
    <property type="match status" value="1"/>
</dbReference>
<dbReference type="Gene3D" id="3.20.20.70">
    <property type="entry name" value="Aldolase class I"/>
    <property type="match status" value="1"/>
</dbReference>
<dbReference type="PROSITE" id="PS00666">
    <property type="entry name" value="DHDPS_2"/>
    <property type="match status" value="1"/>
</dbReference>
<dbReference type="CDD" id="cd00408">
    <property type="entry name" value="DHDPS-like"/>
    <property type="match status" value="1"/>
</dbReference>
<feature type="active site" description="Proton donor/acceptor" evidence="5">
    <location>
        <position position="137"/>
    </location>
</feature>
<evidence type="ECO:0000256" key="3">
    <source>
        <dbReference type="ARBA" id="ARBA00023270"/>
    </source>
</evidence>
<keyword evidence="3" id="KW-0704">Schiff base</keyword>
<evidence type="ECO:0008006" key="9">
    <source>
        <dbReference type="Google" id="ProtNLM"/>
    </source>
</evidence>
<dbReference type="PROSITE" id="PS00665">
    <property type="entry name" value="DHDPS_1"/>
    <property type="match status" value="1"/>
</dbReference>
<dbReference type="PANTHER" id="PTHR12128">
    <property type="entry name" value="DIHYDRODIPICOLINATE SYNTHASE"/>
    <property type="match status" value="1"/>
</dbReference>
<dbReference type="GO" id="GO:0044281">
    <property type="term" value="P:small molecule metabolic process"/>
    <property type="evidence" value="ECO:0007669"/>
    <property type="project" value="UniProtKB-ARBA"/>
</dbReference>
<dbReference type="Proteomes" id="UP000244896">
    <property type="component" value="Chromosome"/>
</dbReference>
<dbReference type="OrthoDB" id="9771791at2"/>
<keyword evidence="2 4" id="KW-0456">Lyase</keyword>
<comment type="similarity">
    <text evidence="1 4">Belongs to the DapA family.</text>
</comment>
<reference evidence="7 8" key="1">
    <citation type="journal article" date="2018" name="Syst. Appl. Microbiol.">
        <title>Ereboglobus luteus gen. nov. sp. nov. from cockroach guts, and new insights into the oxygen relationship of the genera Opitutus and Didymococcus (Verrucomicrobia: Opitutaceae).</title>
        <authorList>
            <person name="Tegtmeier D."/>
            <person name="Belitz A."/>
            <person name="Radek R."/>
            <person name="Heimerl T."/>
            <person name="Brune A."/>
        </authorList>
    </citation>
    <scope>NUCLEOTIDE SEQUENCE [LARGE SCALE GENOMIC DNA]</scope>
    <source>
        <strain evidence="7 8">Ho45</strain>
    </source>
</reference>
<protein>
    <recommendedName>
        <fullName evidence="9">Dihydrodipicolinate synthase family protein</fullName>
    </recommendedName>
</protein>
<feature type="binding site" evidence="6">
    <location>
        <position position="50"/>
    </location>
    <ligand>
        <name>pyruvate</name>
        <dbReference type="ChEBI" id="CHEBI:15361"/>
    </ligand>
</feature>
<keyword evidence="8" id="KW-1185">Reference proteome</keyword>
<dbReference type="InterPro" id="IPR013785">
    <property type="entry name" value="Aldolase_TIM"/>
</dbReference>
<dbReference type="EMBL" id="CP023004">
    <property type="protein sequence ID" value="AWI09290.1"/>
    <property type="molecule type" value="Genomic_DNA"/>
</dbReference>
<dbReference type="Pfam" id="PF00701">
    <property type="entry name" value="DHDPS"/>
    <property type="match status" value="1"/>
</dbReference>
<dbReference type="InterPro" id="IPR002220">
    <property type="entry name" value="DapA-like"/>
</dbReference>
<dbReference type="RefSeq" id="WP_108825102.1">
    <property type="nucleotide sequence ID" value="NZ_CP023004.1"/>
</dbReference>
<dbReference type="AlphaFoldDB" id="A0A2U8E3A2"/>
<evidence type="ECO:0000313" key="7">
    <source>
        <dbReference type="EMBL" id="AWI09290.1"/>
    </source>
</evidence>
<evidence type="ECO:0000256" key="4">
    <source>
        <dbReference type="PIRNR" id="PIRNR001365"/>
    </source>
</evidence>
<evidence type="ECO:0000256" key="2">
    <source>
        <dbReference type="ARBA" id="ARBA00023239"/>
    </source>
</evidence>
<dbReference type="SMART" id="SM01130">
    <property type="entry name" value="DHDPS"/>
    <property type="match status" value="1"/>
</dbReference>
<name>A0A2U8E3A2_9BACT</name>
<evidence type="ECO:0000256" key="5">
    <source>
        <dbReference type="PIRSR" id="PIRSR001365-1"/>
    </source>
</evidence>
<evidence type="ECO:0000256" key="1">
    <source>
        <dbReference type="ARBA" id="ARBA00007592"/>
    </source>
</evidence>
<dbReference type="PRINTS" id="PR00146">
    <property type="entry name" value="DHPICSNTHASE"/>
</dbReference>
<dbReference type="InterPro" id="IPR020625">
    <property type="entry name" value="Schiff_base-form_aldolases_AS"/>
</dbReference>
<accession>A0A2U8E3A2</accession>
<sequence length="312" mass="33443">MASSYPKKGILAALWLPTDAEGNLLKRELAANIGWLKSKGIHGVLALGSTGEFPQMSSDQRKEAITAVIECAAPLPVVVNISDIRPGIVGELGRHARAAGACAVAIMPPGFYPSTQDDVLAHFLYAAEHADLPVFLYNFPELTGTRINVDTVAKFADRANMAGIKQSGGEFDYHKELIALGKEKNYVVFSGADTRLAEVFKLGAVGCIGGLVNIVPDLMLDLYNICQEGKPGDPGILTDRIKFTGAMVDRLTFPLNVSAGMAARGRPVGEPKARVSPESKRIHDTIIHDLSAAFNEWGLECVNAENKMAFVP</sequence>
<dbReference type="PANTHER" id="PTHR12128:SF66">
    <property type="entry name" value="4-HYDROXY-2-OXOGLUTARATE ALDOLASE, MITOCHONDRIAL"/>
    <property type="match status" value="1"/>
</dbReference>
<dbReference type="KEGG" id="elut:CKA38_08565"/>
<evidence type="ECO:0000256" key="6">
    <source>
        <dbReference type="PIRSR" id="PIRSR001365-2"/>
    </source>
</evidence>
<proteinExistence type="inferred from homology"/>
<organism evidence="7 8">
    <name type="scientific">Ereboglobus luteus</name>
    <dbReference type="NCBI Taxonomy" id="1796921"/>
    <lineage>
        <taxon>Bacteria</taxon>
        <taxon>Pseudomonadati</taxon>
        <taxon>Verrucomicrobiota</taxon>
        <taxon>Opitutia</taxon>
        <taxon>Opitutales</taxon>
        <taxon>Opitutaceae</taxon>
        <taxon>Ereboglobus</taxon>
    </lineage>
</organism>
<evidence type="ECO:0000313" key="8">
    <source>
        <dbReference type="Proteomes" id="UP000244896"/>
    </source>
</evidence>
<gene>
    <name evidence="7" type="ORF">CKA38_08565</name>
</gene>
<dbReference type="GO" id="GO:0008840">
    <property type="term" value="F:4-hydroxy-tetrahydrodipicolinate synthase activity"/>
    <property type="evidence" value="ECO:0007669"/>
    <property type="project" value="TreeGrafter"/>
</dbReference>
<feature type="binding site" evidence="6">
    <location>
        <position position="208"/>
    </location>
    <ligand>
        <name>pyruvate</name>
        <dbReference type="ChEBI" id="CHEBI:15361"/>
    </ligand>
</feature>
<feature type="active site" description="Schiff-base intermediate with substrate" evidence="5">
    <location>
        <position position="165"/>
    </location>
</feature>
<dbReference type="InterPro" id="IPR020624">
    <property type="entry name" value="Schiff_base-form_aldolases_CS"/>
</dbReference>